<evidence type="ECO:0000313" key="2">
    <source>
        <dbReference type="Proteomes" id="UP001558534"/>
    </source>
</evidence>
<gene>
    <name evidence="1" type="ORF">AB1300_00805</name>
</gene>
<organism evidence="1 2">
    <name type="scientific">Lysinibacillus xylanilyticus</name>
    <dbReference type="NCBI Taxonomy" id="582475"/>
    <lineage>
        <taxon>Bacteria</taxon>
        <taxon>Bacillati</taxon>
        <taxon>Bacillota</taxon>
        <taxon>Bacilli</taxon>
        <taxon>Bacillales</taxon>
        <taxon>Bacillaceae</taxon>
        <taxon>Lysinibacillus</taxon>
    </lineage>
</organism>
<comment type="caution">
    <text evidence="1">The sequence shown here is derived from an EMBL/GenBank/DDBJ whole genome shotgun (WGS) entry which is preliminary data.</text>
</comment>
<evidence type="ECO:0000313" key="1">
    <source>
        <dbReference type="EMBL" id="MEX3743665.1"/>
    </source>
</evidence>
<keyword evidence="2" id="KW-1185">Reference proteome</keyword>
<protein>
    <recommendedName>
        <fullName evidence="3">TRASH domain-containing protein</fullName>
    </recommendedName>
</protein>
<dbReference type="Proteomes" id="UP001558534">
    <property type="component" value="Unassembled WGS sequence"/>
</dbReference>
<dbReference type="RefSeq" id="WP_368634705.1">
    <property type="nucleotide sequence ID" value="NZ_JBFRHK010000001.1"/>
</dbReference>
<proteinExistence type="predicted"/>
<sequence>MILIKCGECGKLIIDRAKSIYNTQADKFYCNESCEKQDLEDMNSRVPPIKNNNNGQLYWDFRIEHQSDEKSF</sequence>
<evidence type="ECO:0008006" key="3">
    <source>
        <dbReference type="Google" id="ProtNLM"/>
    </source>
</evidence>
<dbReference type="EMBL" id="JBFRHK010000001">
    <property type="protein sequence ID" value="MEX3743665.1"/>
    <property type="molecule type" value="Genomic_DNA"/>
</dbReference>
<accession>A0ABV3VS05</accession>
<reference evidence="1 2" key="1">
    <citation type="submission" date="2024-07" db="EMBL/GenBank/DDBJ databases">
        <title>Characterization of a bacterium isolated from hydrolysated instant sea cucumber by whole-genome sequencing and metabolomics.</title>
        <authorList>
            <person name="Luo X."/>
            <person name="Zhang Z."/>
            <person name="Zheng Z."/>
            <person name="Zhang W."/>
            <person name="Ming T."/>
            <person name="Jiao L."/>
            <person name="Su X."/>
            <person name="Kong F."/>
            <person name="Xu J."/>
        </authorList>
    </citation>
    <scope>NUCLEOTIDE SEQUENCE [LARGE SCALE GENOMIC DNA]</scope>
    <source>
        <strain evidence="1 2">XL-2024</strain>
    </source>
</reference>
<name>A0ABV3VS05_9BACI</name>